<sequence length="93" mass="10033">MRKIFLIIAAVTSLGAVAISAPNSAQARFGAGAMAEATASRVQPVQYYGGYRRYPSYYGAYAYAPSRHSNYWYNAPASVYSGSREALDTCADC</sequence>
<protein>
    <submittedName>
        <fullName evidence="1">Uncharacterized protein</fullName>
    </submittedName>
</protein>
<dbReference type="EMBL" id="CP021112">
    <property type="protein sequence ID" value="ARQ00941.1"/>
    <property type="molecule type" value="Genomic_DNA"/>
</dbReference>
<dbReference type="Proteomes" id="UP000194137">
    <property type="component" value="Chromosome"/>
</dbReference>
<accession>A0A1W6ZUZ1</accession>
<organism evidence="1 2">
    <name type="scientific">Pseudorhodoplanes sinuspersici</name>
    <dbReference type="NCBI Taxonomy" id="1235591"/>
    <lineage>
        <taxon>Bacteria</taxon>
        <taxon>Pseudomonadati</taxon>
        <taxon>Pseudomonadota</taxon>
        <taxon>Alphaproteobacteria</taxon>
        <taxon>Hyphomicrobiales</taxon>
        <taxon>Pseudorhodoplanes</taxon>
    </lineage>
</organism>
<gene>
    <name evidence="1" type="ORF">CAK95_18985</name>
</gene>
<dbReference type="AlphaFoldDB" id="A0A1W6ZUZ1"/>
<proteinExistence type="predicted"/>
<name>A0A1W6ZUZ1_9HYPH</name>
<dbReference type="RefSeq" id="WP_086089336.1">
    <property type="nucleotide sequence ID" value="NZ_CP021112.1"/>
</dbReference>
<reference evidence="1 2" key="1">
    <citation type="submission" date="2017-05" db="EMBL/GenBank/DDBJ databases">
        <title>Full genome sequence of Pseudorhodoplanes sinuspersici.</title>
        <authorList>
            <person name="Dastgheib S.M.M."/>
            <person name="Shavandi M."/>
            <person name="Tirandaz H."/>
        </authorList>
    </citation>
    <scope>NUCLEOTIDE SEQUENCE [LARGE SCALE GENOMIC DNA]</scope>
    <source>
        <strain evidence="1 2">RIPI110</strain>
    </source>
</reference>
<keyword evidence="2" id="KW-1185">Reference proteome</keyword>
<dbReference type="KEGG" id="psin:CAK95_18985"/>
<evidence type="ECO:0000313" key="2">
    <source>
        <dbReference type="Proteomes" id="UP000194137"/>
    </source>
</evidence>
<evidence type="ECO:0000313" key="1">
    <source>
        <dbReference type="EMBL" id="ARQ00941.1"/>
    </source>
</evidence>